<keyword evidence="2" id="KW-1185">Reference proteome</keyword>
<reference evidence="1 2" key="1">
    <citation type="submission" date="2017-05" db="EMBL/GenBank/DDBJ databases">
        <title>Draft genome sequence of Elsinoe australis.</title>
        <authorList>
            <person name="Cheng Q."/>
        </authorList>
    </citation>
    <scope>NUCLEOTIDE SEQUENCE [LARGE SCALE GENOMIC DNA]</scope>
    <source>
        <strain evidence="1 2">NL1</strain>
    </source>
</reference>
<dbReference type="AlphaFoldDB" id="A0A2P8AK55"/>
<protein>
    <submittedName>
        <fullName evidence="1">Uncharacterized protein</fullName>
    </submittedName>
</protein>
<evidence type="ECO:0000313" key="2">
    <source>
        <dbReference type="Proteomes" id="UP000243723"/>
    </source>
</evidence>
<evidence type="ECO:0000313" key="1">
    <source>
        <dbReference type="EMBL" id="PSK60824.1"/>
    </source>
</evidence>
<sequence length="147" mass="16924">MPRKKQNQPPSRPRVSLMSLADEILTAICIAHGSKPARNDEFIQATKTVLTMEKDRPDGGSWTSMERHRKEFLPTSQPIAQVCQCLRETYLQHVEKPEPITHAIILFPRRVSSLHRTEDFEGLKEVYLTPLIEFQNGLRSATRKMRS</sequence>
<organism evidence="1 2">
    <name type="scientific">Elsinoe australis</name>
    <dbReference type="NCBI Taxonomy" id="40998"/>
    <lineage>
        <taxon>Eukaryota</taxon>
        <taxon>Fungi</taxon>
        <taxon>Dikarya</taxon>
        <taxon>Ascomycota</taxon>
        <taxon>Pezizomycotina</taxon>
        <taxon>Dothideomycetes</taxon>
        <taxon>Dothideomycetidae</taxon>
        <taxon>Myriangiales</taxon>
        <taxon>Elsinoaceae</taxon>
        <taxon>Elsinoe</taxon>
    </lineage>
</organism>
<dbReference type="OrthoDB" id="10462022at2759"/>
<comment type="caution">
    <text evidence="1">The sequence shown here is derived from an EMBL/GenBank/DDBJ whole genome shotgun (WGS) entry which is preliminary data.</text>
</comment>
<name>A0A2P8AK55_9PEZI</name>
<proteinExistence type="predicted"/>
<accession>A0A2P8AK55</accession>
<dbReference type="Proteomes" id="UP000243723">
    <property type="component" value="Unassembled WGS sequence"/>
</dbReference>
<gene>
    <name evidence="1" type="ORF">B9Z65_974</name>
</gene>
<dbReference type="EMBL" id="NHZQ01000003">
    <property type="protein sequence ID" value="PSK60824.1"/>
    <property type="molecule type" value="Genomic_DNA"/>
</dbReference>